<dbReference type="RefSeq" id="WP_268243776.1">
    <property type="nucleotide sequence ID" value="NZ_BMQG01000013.1"/>
</dbReference>
<proteinExistence type="predicted"/>
<name>A0A8H9L9V8_9DEIO</name>
<dbReference type="EMBL" id="BMQG01000013">
    <property type="protein sequence ID" value="GGM53251.1"/>
    <property type="molecule type" value="Genomic_DNA"/>
</dbReference>
<evidence type="ECO:0000313" key="1">
    <source>
        <dbReference type="EMBL" id="GGM53251.1"/>
    </source>
</evidence>
<sequence length="44" mass="4768">MQEVITPGIALELEPAVAALLAMEAALCRAAEEIKARMTERERA</sequence>
<protein>
    <submittedName>
        <fullName evidence="1">Uncharacterized protein</fullName>
    </submittedName>
</protein>
<dbReference type="Proteomes" id="UP000600547">
    <property type="component" value="Unassembled WGS sequence"/>
</dbReference>
<evidence type="ECO:0000313" key="2">
    <source>
        <dbReference type="Proteomes" id="UP000600547"/>
    </source>
</evidence>
<gene>
    <name evidence="1" type="ORF">GCM10008956_31560</name>
</gene>
<accession>A0A8H9L9V8</accession>
<reference evidence="2" key="1">
    <citation type="journal article" date="2019" name="Int. J. Syst. Evol. Microbiol.">
        <title>The Global Catalogue of Microorganisms (GCM) 10K type strain sequencing project: providing services to taxonomists for standard genome sequencing and annotation.</title>
        <authorList>
            <consortium name="The Broad Institute Genomics Platform"/>
            <consortium name="The Broad Institute Genome Sequencing Center for Infectious Disease"/>
            <person name="Wu L."/>
            <person name="Ma J."/>
        </authorList>
    </citation>
    <scope>NUCLEOTIDE SEQUENCE [LARGE SCALE GENOMIC DNA]</scope>
    <source>
        <strain evidence="2">JCM 31047</strain>
    </source>
</reference>
<organism evidence="1 2">
    <name type="scientific">Deinococcus arenae</name>
    <dbReference type="NCBI Taxonomy" id="1452751"/>
    <lineage>
        <taxon>Bacteria</taxon>
        <taxon>Thermotogati</taxon>
        <taxon>Deinococcota</taxon>
        <taxon>Deinococci</taxon>
        <taxon>Deinococcales</taxon>
        <taxon>Deinococcaceae</taxon>
        <taxon>Deinococcus</taxon>
    </lineage>
</organism>
<keyword evidence="2" id="KW-1185">Reference proteome</keyword>
<comment type="caution">
    <text evidence="1">The sequence shown here is derived from an EMBL/GenBank/DDBJ whole genome shotgun (WGS) entry which is preliminary data.</text>
</comment>
<dbReference type="AlphaFoldDB" id="A0A8H9L9V8"/>